<dbReference type="Gene3D" id="3.40.120.10">
    <property type="entry name" value="Alpha-D-Glucose-1,6-Bisphosphate, subunit A, domain 3"/>
    <property type="match status" value="3"/>
</dbReference>
<dbReference type="SUPFAM" id="SSF55957">
    <property type="entry name" value="Phosphoglucomutase, C-terminal domain"/>
    <property type="match status" value="1"/>
</dbReference>
<evidence type="ECO:0000313" key="12">
    <source>
        <dbReference type="Proteomes" id="UP001157947"/>
    </source>
</evidence>
<dbReference type="EMBL" id="FXTX01000017">
    <property type="protein sequence ID" value="SMP18450.1"/>
    <property type="molecule type" value="Genomic_DNA"/>
</dbReference>
<keyword evidence="4" id="KW-0479">Metal-binding</keyword>
<dbReference type="Gene3D" id="3.30.310.50">
    <property type="entry name" value="Alpha-D-phosphohexomutase, C-terminal domain"/>
    <property type="match status" value="1"/>
</dbReference>
<reference evidence="11" key="1">
    <citation type="submission" date="2017-05" db="EMBL/GenBank/DDBJ databases">
        <authorList>
            <person name="Varghese N."/>
            <person name="Submissions S."/>
        </authorList>
    </citation>
    <scope>NUCLEOTIDE SEQUENCE</scope>
    <source>
        <strain evidence="11">DSM 18763</strain>
    </source>
</reference>
<dbReference type="Pfam" id="PF00408">
    <property type="entry name" value="PGM_PMM_IV"/>
    <property type="match status" value="1"/>
</dbReference>
<evidence type="ECO:0000256" key="1">
    <source>
        <dbReference type="ARBA" id="ARBA00001946"/>
    </source>
</evidence>
<dbReference type="InterPro" id="IPR005845">
    <property type="entry name" value="A-D-PHexomutase_a/b/a-II"/>
</dbReference>
<evidence type="ECO:0000313" key="11">
    <source>
        <dbReference type="EMBL" id="SMP18450.1"/>
    </source>
</evidence>
<dbReference type="Pfam" id="PF02880">
    <property type="entry name" value="PGM_PMM_III"/>
    <property type="match status" value="1"/>
</dbReference>
<keyword evidence="3" id="KW-0597">Phosphoprotein</keyword>
<dbReference type="InterPro" id="IPR005843">
    <property type="entry name" value="A-D-PHexomutase_C"/>
</dbReference>
<name>A0AA45WNJ7_9AQUI</name>
<feature type="domain" description="Alpha-D-phosphohexomutase alpha/beta/alpha" evidence="9">
    <location>
        <begin position="151"/>
        <end position="251"/>
    </location>
</feature>
<dbReference type="Pfam" id="PF02878">
    <property type="entry name" value="PGM_PMM_I"/>
    <property type="match status" value="1"/>
</dbReference>
<comment type="similarity">
    <text evidence="2">Belongs to the phosphohexose mutase family.</text>
</comment>
<dbReference type="PANTHER" id="PTHR45745">
    <property type="entry name" value="PHOSPHOMANNOMUTASE 45A"/>
    <property type="match status" value="1"/>
</dbReference>
<dbReference type="GO" id="GO:0008973">
    <property type="term" value="F:phosphopentomutase activity"/>
    <property type="evidence" value="ECO:0007669"/>
    <property type="project" value="TreeGrafter"/>
</dbReference>
<dbReference type="GO" id="GO:0046872">
    <property type="term" value="F:metal ion binding"/>
    <property type="evidence" value="ECO:0007669"/>
    <property type="project" value="UniProtKB-KW"/>
</dbReference>
<dbReference type="Proteomes" id="UP001157947">
    <property type="component" value="Unassembled WGS sequence"/>
</dbReference>
<evidence type="ECO:0000256" key="6">
    <source>
        <dbReference type="ARBA" id="ARBA00023235"/>
    </source>
</evidence>
<dbReference type="InterPro" id="IPR036900">
    <property type="entry name" value="A-D-PHexomutase_C_sf"/>
</dbReference>
<evidence type="ECO:0000259" key="8">
    <source>
        <dbReference type="Pfam" id="PF02878"/>
    </source>
</evidence>
<comment type="caution">
    <text evidence="11">The sequence shown here is derived from an EMBL/GenBank/DDBJ whole genome shotgun (WGS) entry which is preliminary data.</text>
</comment>
<accession>A0AA45WNJ7</accession>
<dbReference type="PRINTS" id="PR00509">
    <property type="entry name" value="PGMPMM"/>
</dbReference>
<dbReference type="Pfam" id="PF02879">
    <property type="entry name" value="PGM_PMM_II"/>
    <property type="match status" value="1"/>
</dbReference>
<evidence type="ECO:0000256" key="3">
    <source>
        <dbReference type="ARBA" id="ARBA00022553"/>
    </source>
</evidence>
<feature type="domain" description="Alpha-D-phosphohexomutase C-terminal" evidence="7">
    <location>
        <begin position="394"/>
        <end position="453"/>
    </location>
</feature>
<sequence>MEIKFGTDGWRAVVAKEFTFENLMKVAQAHAESLKNRNGKKVIVGYDTRFLSTEFAKAVAEVFSSNGFDVIISKTDCTTPALSLAVKELKADEGVMITASHNDYRYNGYKIKGIYGGPATPDIIQDVENRIGKSSIKTGKTNWQEEDLNQRYIEKLISYIEPDIFKQKTQRVVHDAMHGTSCGLLRELLKNSFIETIEINHYKDPYFGFHHPEPIEKNLSLLKAKVVATESIVGIANDGDSDRVGIVAEDGEFVSTQIVYALLLLHIIRNKKIKGSVVKTVSTSYLVDRICKKEGVNLYKTPVGFKYVADIMLKENVAFGGEESGGYGFGFHIPERDGLLSGLLILEMINLYDKPLTEIIKNLFKEFGTAYYLREDLKLQSNQGTELIKRLKEEKPEKFAGLKIREIDLTDGVKFIFEDDSWILFRASGTEPVLRIYVETPSKELTEKLLQEAKNLI</sequence>
<evidence type="ECO:0000259" key="7">
    <source>
        <dbReference type="Pfam" id="PF00408"/>
    </source>
</evidence>
<keyword evidence="12" id="KW-1185">Reference proteome</keyword>
<dbReference type="GO" id="GO:0005975">
    <property type="term" value="P:carbohydrate metabolic process"/>
    <property type="evidence" value="ECO:0007669"/>
    <property type="project" value="InterPro"/>
</dbReference>
<dbReference type="RefSeq" id="WP_265134218.1">
    <property type="nucleotide sequence ID" value="NZ_FXTX01000017.1"/>
</dbReference>
<evidence type="ECO:0000259" key="9">
    <source>
        <dbReference type="Pfam" id="PF02879"/>
    </source>
</evidence>
<feature type="domain" description="Alpha-D-phosphohexomutase alpha/beta/alpha" evidence="8">
    <location>
        <begin position="3"/>
        <end position="133"/>
    </location>
</feature>
<dbReference type="InterPro" id="IPR005841">
    <property type="entry name" value="Alpha-D-phosphohexomutase_SF"/>
</dbReference>
<gene>
    <name evidence="11" type="ORF">SAMN06264868_11738</name>
</gene>
<dbReference type="PANTHER" id="PTHR45745:SF1">
    <property type="entry name" value="PHOSPHOGLUCOMUTASE 2B-RELATED"/>
    <property type="match status" value="1"/>
</dbReference>
<keyword evidence="6" id="KW-0413">Isomerase</keyword>
<dbReference type="CDD" id="cd05800">
    <property type="entry name" value="PGM_like2"/>
    <property type="match status" value="1"/>
</dbReference>
<feature type="domain" description="Alpha-D-phosphohexomutase alpha/beta/alpha" evidence="10">
    <location>
        <begin position="260"/>
        <end position="367"/>
    </location>
</feature>
<dbReference type="InterPro" id="IPR016055">
    <property type="entry name" value="A-D-PHexomutase_a/b/a-I/II/III"/>
</dbReference>
<keyword evidence="5" id="KW-0460">Magnesium</keyword>
<evidence type="ECO:0000259" key="10">
    <source>
        <dbReference type="Pfam" id="PF02880"/>
    </source>
</evidence>
<organism evidence="11 12">
    <name type="scientific">Venenivibrio stagnispumantis</name>
    <dbReference type="NCBI Taxonomy" id="407998"/>
    <lineage>
        <taxon>Bacteria</taxon>
        <taxon>Pseudomonadati</taxon>
        <taxon>Aquificota</taxon>
        <taxon>Aquificia</taxon>
        <taxon>Aquificales</taxon>
        <taxon>Hydrogenothermaceae</taxon>
        <taxon>Venenivibrio</taxon>
    </lineage>
</organism>
<evidence type="ECO:0000256" key="5">
    <source>
        <dbReference type="ARBA" id="ARBA00022842"/>
    </source>
</evidence>
<evidence type="ECO:0000256" key="4">
    <source>
        <dbReference type="ARBA" id="ARBA00022723"/>
    </source>
</evidence>
<comment type="cofactor">
    <cofactor evidence="1">
        <name>Mg(2+)</name>
        <dbReference type="ChEBI" id="CHEBI:18420"/>
    </cofactor>
</comment>
<dbReference type="GO" id="GO:0006166">
    <property type="term" value="P:purine ribonucleoside salvage"/>
    <property type="evidence" value="ECO:0007669"/>
    <property type="project" value="TreeGrafter"/>
</dbReference>
<dbReference type="SUPFAM" id="SSF53738">
    <property type="entry name" value="Phosphoglucomutase, first 3 domains"/>
    <property type="match status" value="2"/>
</dbReference>
<proteinExistence type="inferred from homology"/>
<dbReference type="InterPro" id="IPR005844">
    <property type="entry name" value="A-D-PHexomutase_a/b/a-I"/>
</dbReference>
<dbReference type="AlphaFoldDB" id="A0AA45WNJ7"/>
<dbReference type="InterPro" id="IPR005846">
    <property type="entry name" value="A-D-PHexomutase_a/b/a-III"/>
</dbReference>
<protein>
    <submittedName>
        <fullName evidence="11">Phosphomannomutase</fullName>
    </submittedName>
</protein>
<evidence type="ECO:0000256" key="2">
    <source>
        <dbReference type="ARBA" id="ARBA00010231"/>
    </source>
</evidence>